<dbReference type="STRING" id="1850517.A8708_05100"/>
<evidence type="ECO:0000256" key="2">
    <source>
        <dbReference type="ARBA" id="ARBA00022691"/>
    </source>
</evidence>
<accession>A0A198A095</accession>
<sequence length="264" mass="29965">MQTAVTLQSALVEYYEEFDGLVSGYDQTLTHSSALEDLINRYSDFITNSTNKELWEELKLEKLEELTRLVEALRMTSAQAVAHMEKYRAFRLQEGMNEISDYFINIETCIDQEFGSSQVTPDSKVLFIGSGSFPMTPLLIAKRTGAVVVGIDIDEESIALGKLVVEKLGPQFNIRLEKTVVADLPFTKEATHIIFSSTVPIKYELLDQLHELTNENVVVAMRYGNGLKSLFNYPMHEVDMRKWVLVDTIVRPDHVFDVALYIKA</sequence>
<evidence type="ECO:0000256" key="1">
    <source>
        <dbReference type="ARBA" id="ARBA00022679"/>
    </source>
</evidence>
<comment type="caution">
    <text evidence="3">The sequence shown here is derived from an EMBL/GenBank/DDBJ whole genome shotgun (WGS) entry which is preliminary data.</text>
</comment>
<keyword evidence="2" id="KW-0949">S-adenosyl-L-methionine</keyword>
<dbReference type="AlphaFoldDB" id="A0A198A095"/>
<evidence type="ECO:0000313" key="3">
    <source>
        <dbReference type="EMBL" id="OAS14879.1"/>
    </source>
</evidence>
<dbReference type="Gene3D" id="3.40.50.150">
    <property type="entry name" value="Vaccinia Virus protein VP39"/>
    <property type="match status" value="1"/>
</dbReference>
<dbReference type="EMBL" id="LYPB01000087">
    <property type="protein sequence ID" value="OAS14879.1"/>
    <property type="molecule type" value="Genomic_DNA"/>
</dbReference>
<reference evidence="3 4" key="1">
    <citation type="submission" date="2016-05" db="EMBL/GenBank/DDBJ databases">
        <title>Paenibacillus sp. 1ZS3-15 nov., isolated from the rhizosphere soil.</title>
        <authorList>
            <person name="Zhang X.X."/>
            <person name="Zhang J."/>
        </authorList>
    </citation>
    <scope>NUCLEOTIDE SEQUENCE [LARGE SCALE GENOMIC DNA]</scope>
    <source>
        <strain evidence="3 4">1ZS3-15</strain>
    </source>
</reference>
<dbReference type="SUPFAM" id="SSF53335">
    <property type="entry name" value="S-adenosyl-L-methionine-dependent methyltransferases"/>
    <property type="match status" value="1"/>
</dbReference>
<gene>
    <name evidence="3" type="ORF">A8708_05100</name>
</gene>
<dbReference type="GO" id="GO:0030410">
    <property type="term" value="F:nicotianamine synthase activity"/>
    <property type="evidence" value="ECO:0007669"/>
    <property type="project" value="InterPro"/>
</dbReference>
<dbReference type="InterPro" id="IPR029063">
    <property type="entry name" value="SAM-dependent_MTases_sf"/>
</dbReference>
<dbReference type="GO" id="GO:0008168">
    <property type="term" value="F:methyltransferase activity"/>
    <property type="evidence" value="ECO:0007669"/>
    <property type="project" value="UniProtKB-KW"/>
</dbReference>
<protein>
    <submittedName>
        <fullName evidence="3">rRNA methyltransferase</fullName>
    </submittedName>
</protein>
<dbReference type="RefSeq" id="WP_068669030.1">
    <property type="nucleotide sequence ID" value="NZ_LYPB01000087.1"/>
</dbReference>
<keyword evidence="3" id="KW-0489">Methyltransferase</keyword>
<dbReference type="GO" id="GO:0032259">
    <property type="term" value="P:methylation"/>
    <property type="evidence" value="ECO:0007669"/>
    <property type="project" value="UniProtKB-KW"/>
</dbReference>
<dbReference type="Proteomes" id="UP000078454">
    <property type="component" value="Unassembled WGS sequence"/>
</dbReference>
<keyword evidence="4" id="KW-1185">Reference proteome</keyword>
<proteinExistence type="predicted"/>
<dbReference type="OrthoDB" id="1956540at2"/>
<organism evidence="3 4">
    <name type="scientific">Paenibacillus oryzisoli</name>
    <dbReference type="NCBI Taxonomy" id="1850517"/>
    <lineage>
        <taxon>Bacteria</taxon>
        <taxon>Bacillati</taxon>
        <taxon>Bacillota</taxon>
        <taxon>Bacilli</taxon>
        <taxon>Bacillales</taxon>
        <taxon>Paenibacillaceae</taxon>
        <taxon>Paenibacillus</taxon>
    </lineage>
</organism>
<keyword evidence="1 3" id="KW-0808">Transferase</keyword>
<name>A0A198A095_9BACL</name>
<dbReference type="InterPro" id="IPR004298">
    <property type="entry name" value="Nicotian_synth"/>
</dbReference>
<dbReference type="Pfam" id="PF03059">
    <property type="entry name" value="NAS"/>
    <property type="match status" value="1"/>
</dbReference>
<evidence type="ECO:0000313" key="4">
    <source>
        <dbReference type="Proteomes" id="UP000078454"/>
    </source>
</evidence>
<dbReference type="GO" id="GO:0030418">
    <property type="term" value="P:nicotianamine biosynthetic process"/>
    <property type="evidence" value="ECO:0007669"/>
    <property type="project" value="InterPro"/>
</dbReference>
<dbReference type="PANTHER" id="PTHR32266:SF12">
    <property type="entry name" value="NICOTIANAMINE SYNTHASE 3"/>
    <property type="match status" value="1"/>
</dbReference>
<dbReference type="PANTHER" id="PTHR32266">
    <property type="entry name" value="NICOTIANAMINE SYNTHASE 3"/>
    <property type="match status" value="1"/>
</dbReference>